<dbReference type="Proteomes" id="UP000199251">
    <property type="component" value="Unassembled WGS sequence"/>
</dbReference>
<evidence type="ECO:0000313" key="2">
    <source>
        <dbReference type="EMBL" id="CQD24266.1"/>
    </source>
</evidence>
<dbReference type="STRING" id="141349.BN1232_06132"/>
<protein>
    <submittedName>
        <fullName evidence="2">Uncharacterized protein</fullName>
    </submittedName>
</protein>
<feature type="region of interest" description="Disordered" evidence="1">
    <location>
        <begin position="79"/>
        <end position="104"/>
    </location>
</feature>
<sequence>MHEYSTPEYLPSASQSGGIRIRSDSGERMKAPAITGSTPRDPRVIGGRYRSYYWATEYSVLAIKFSAHGFLDSITVQDDRGSRTHGTAWDERDQILFDPRTKAG</sequence>
<feature type="region of interest" description="Disordered" evidence="1">
    <location>
        <begin position="1"/>
        <end position="41"/>
    </location>
</feature>
<dbReference type="AlphaFoldDB" id="A0A0E4H2G5"/>
<accession>A0A0E4H2G5</accession>
<reference evidence="2 3" key="1">
    <citation type="submission" date="2015-03" db="EMBL/GenBank/DDBJ databases">
        <authorList>
            <person name="Urmite Genomes"/>
        </authorList>
    </citation>
    <scope>NUCLEOTIDE SEQUENCE [LARGE SCALE GENOMIC DNA]</scope>
    <source>
        <strain evidence="2 3">CSUR P1491</strain>
    </source>
</reference>
<gene>
    <name evidence="2" type="ORF">BN1232_06132</name>
</gene>
<dbReference type="EMBL" id="CTEE01000002">
    <property type="protein sequence ID" value="CQD24266.1"/>
    <property type="molecule type" value="Genomic_DNA"/>
</dbReference>
<evidence type="ECO:0000256" key="1">
    <source>
        <dbReference type="SAM" id="MobiDB-lite"/>
    </source>
</evidence>
<feature type="compositionally biased region" description="Basic and acidic residues" evidence="1">
    <location>
        <begin position="21"/>
        <end position="30"/>
    </location>
</feature>
<organism evidence="2 3">
    <name type="scientific">Mycobacterium lentiflavum</name>
    <dbReference type="NCBI Taxonomy" id="141349"/>
    <lineage>
        <taxon>Bacteria</taxon>
        <taxon>Bacillati</taxon>
        <taxon>Actinomycetota</taxon>
        <taxon>Actinomycetes</taxon>
        <taxon>Mycobacteriales</taxon>
        <taxon>Mycobacteriaceae</taxon>
        <taxon>Mycobacterium</taxon>
        <taxon>Mycobacterium simiae complex</taxon>
    </lineage>
</organism>
<evidence type="ECO:0000313" key="3">
    <source>
        <dbReference type="Proteomes" id="UP000199251"/>
    </source>
</evidence>
<proteinExistence type="predicted"/>
<name>A0A0E4H2G5_MYCLN</name>